<keyword evidence="10" id="KW-1185">Reference proteome</keyword>
<evidence type="ECO:0000256" key="4">
    <source>
        <dbReference type="ARBA" id="ARBA00023015"/>
    </source>
</evidence>
<dbReference type="InterPro" id="IPR025718">
    <property type="entry name" value="SAP30_Sin3-bd"/>
</dbReference>
<dbReference type="GO" id="GO:0006355">
    <property type="term" value="P:regulation of DNA-templated transcription"/>
    <property type="evidence" value="ECO:0000318"/>
    <property type="project" value="GO_Central"/>
</dbReference>
<keyword evidence="4" id="KW-0805">Transcription regulation</keyword>
<dbReference type="KEGG" id="ago:AGOS_AER278W"/>
<feature type="compositionally biased region" description="Polar residues" evidence="7">
    <location>
        <begin position="1"/>
        <end position="11"/>
    </location>
</feature>
<dbReference type="FunCoup" id="Q756I3">
    <property type="interactions" value="145"/>
</dbReference>
<reference evidence="9 10" key="1">
    <citation type="journal article" date="2004" name="Science">
        <title>The Ashbya gossypii genome as a tool for mapping the ancient Saccharomyces cerevisiae genome.</title>
        <authorList>
            <person name="Dietrich F.S."/>
            <person name="Voegeli S."/>
            <person name="Brachat S."/>
            <person name="Lerch A."/>
            <person name="Gates K."/>
            <person name="Steiner S."/>
            <person name="Mohr C."/>
            <person name="Pohlmann R."/>
            <person name="Luedi P."/>
            <person name="Choi S."/>
            <person name="Wing R.A."/>
            <person name="Flavier A."/>
            <person name="Gaffney T.D."/>
            <person name="Philippsen P."/>
        </authorList>
    </citation>
    <scope>NUCLEOTIDE SEQUENCE [LARGE SCALE GENOMIC DNA]</scope>
    <source>
        <strain evidence="10">ATCC 10895 / CBS 109.51 / FGSC 9923 / NRRL Y-1056</strain>
    </source>
</reference>
<keyword evidence="5" id="KW-0804">Transcription</keyword>
<dbReference type="PANTHER" id="PTHR13286">
    <property type="entry name" value="SAP30"/>
    <property type="match status" value="1"/>
</dbReference>
<sequence length="172" mass="19782">MPPKVYNSNSESESKTRGASAHHGGAVAPGGAANTRSNGKQRLTVAQQQYLKELVRTHIHNNHEENFPLLHPLDFEAYSDDFLRRYKDHYQIPLQDNLSLQGFLLGSELGSRTYSYRRNIPSQPDSRVTKKQLADEVRRHFTASMVKETECIPAFIYKVKNSKKKFRMEFRS</sequence>
<keyword evidence="3" id="KW-0678">Repressor</keyword>
<name>Q756I3_EREGS</name>
<dbReference type="GO" id="GO:0003712">
    <property type="term" value="F:transcription coregulator activity"/>
    <property type="evidence" value="ECO:0000318"/>
    <property type="project" value="GO_Central"/>
</dbReference>
<dbReference type="Proteomes" id="UP000000591">
    <property type="component" value="Chromosome V"/>
</dbReference>
<evidence type="ECO:0000256" key="2">
    <source>
        <dbReference type="ARBA" id="ARBA00006283"/>
    </source>
</evidence>
<dbReference type="Gene3D" id="6.10.160.20">
    <property type="match status" value="1"/>
</dbReference>
<dbReference type="InterPro" id="IPR038291">
    <property type="entry name" value="SAP30_C_sf"/>
</dbReference>
<reference evidence="10" key="2">
    <citation type="journal article" date="2013" name="G3 (Bethesda)">
        <title>Genomes of Ashbya fungi isolated from insects reveal four mating-type loci, numerous translocations, lack of transposons, and distinct gene duplications.</title>
        <authorList>
            <person name="Dietrich F.S."/>
            <person name="Voegeli S."/>
            <person name="Kuo S."/>
            <person name="Philippsen P."/>
        </authorList>
    </citation>
    <scope>GENOME REANNOTATION</scope>
    <source>
        <strain evidence="10">ATCC 10895 / CBS 109.51 / FGSC 9923 / NRRL Y-1056</strain>
    </source>
</reference>
<feature type="region of interest" description="Disordered" evidence="7">
    <location>
        <begin position="1"/>
        <end position="38"/>
    </location>
</feature>
<gene>
    <name evidence="9" type="ORF">AGOS_AER278W</name>
</gene>
<dbReference type="GeneID" id="4621346"/>
<dbReference type="Pfam" id="PF13867">
    <property type="entry name" value="SAP30_Sin3_bdg"/>
    <property type="match status" value="1"/>
</dbReference>
<dbReference type="PANTHER" id="PTHR13286:SF6">
    <property type="entry name" value="HISTONE DEACETYLASE COMPLEX SUBUNIT SAP30L-RELATED"/>
    <property type="match status" value="1"/>
</dbReference>
<organism evidence="9 10">
    <name type="scientific">Eremothecium gossypii (strain ATCC 10895 / CBS 109.51 / FGSC 9923 / NRRL Y-1056)</name>
    <name type="common">Yeast</name>
    <name type="synonym">Ashbya gossypii</name>
    <dbReference type="NCBI Taxonomy" id="284811"/>
    <lineage>
        <taxon>Eukaryota</taxon>
        <taxon>Fungi</taxon>
        <taxon>Dikarya</taxon>
        <taxon>Ascomycota</taxon>
        <taxon>Saccharomycotina</taxon>
        <taxon>Saccharomycetes</taxon>
        <taxon>Saccharomycetales</taxon>
        <taxon>Saccharomycetaceae</taxon>
        <taxon>Eremothecium</taxon>
    </lineage>
</organism>
<comment type="subcellular location">
    <subcellularLocation>
        <location evidence="1">Nucleus</location>
    </subcellularLocation>
</comment>
<proteinExistence type="inferred from homology"/>
<dbReference type="AlphaFoldDB" id="Q756I3"/>
<evidence type="ECO:0000256" key="3">
    <source>
        <dbReference type="ARBA" id="ARBA00022491"/>
    </source>
</evidence>
<evidence type="ECO:0000256" key="1">
    <source>
        <dbReference type="ARBA" id="ARBA00004123"/>
    </source>
</evidence>
<comment type="similarity">
    <text evidence="2">Belongs to the SAP30 family.</text>
</comment>
<feature type="compositionally biased region" description="Low complexity" evidence="7">
    <location>
        <begin position="18"/>
        <end position="33"/>
    </location>
</feature>
<feature type="domain" description="Histone deacetylase complex subunit SAP30 Sin3 binding" evidence="8">
    <location>
        <begin position="123"/>
        <end position="160"/>
    </location>
</feature>
<evidence type="ECO:0000313" key="9">
    <source>
        <dbReference type="EMBL" id="AAS52959.2"/>
    </source>
</evidence>
<dbReference type="RefSeq" id="NP_985135.2">
    <property type="nucleotide sequence ID" value="NM_210489.2"/>
</dbReference>
<evidence type="ECO:0000259" key="8">
    <source>
        <dbReference type="Pfam" id="PF13867"/>
    </source>
</evidence>
<dbReference type="eggNOG" id="ENOG502RZ9X">
    <property type="taxonomic scope" value="Eukaryota"/>
</dbReference>
<evidence type="ECO:0000256" key="5">
    <source>
        <dbReference type="ARBA" id="ARBA00023163"/>
    </source>
</evidence>
<dbReference type="OMA" id="THITNNH"/>
<evidence type="ECO:0000313" key="10">
    <source>
        <dbReference type="Proteomes" id="UP000000591"/>
    </source>
</evidence>
<dbReference type="InParanoid" id="Q756I3"/>
<protein>
    <submittedName>
        <fullName evidence="9">AER278Wp</fullName>
    </submittedName>
</protein>
<keyword evidence="6" id="KW-0539">Nucleus</keyword>
<accession>Q756I3</accession>
<evidence type="ECO:0000256" key="6">
    <source>
        <dbReference type="ARBA" id="ARBA00023242"/>
    </source>
</evidence>
<dbReference type="EMBL" id="AE016818">
    <property type="protein sequence ID" value="AAS52959.2"/>
    <property type="molecule type" value="Genomic_DNA"/>
</dbReference>
<evidence type="ECO:0000256" key="7">
    <source>
        <dbReference type="SAM" id="MobiDB-lite"/>
    </source>
</evidence>
<dbReference type="STRING" id="284811.Q756I3"/>
<dbReference type="InterPro" id="IPR024145">
    <property type="entry name" value="His_deAcase_SAP30/SAP30L"/>
</dbReference>
<dbReference type="GO" id="GO:0000118">
    <property type="term" value="C:histone deacetylase complex"/>
    <property type="evidence" value="ECO:0000318"/>
    <property type="project" value="GO_Central"/>
</dbReference>
<dbReference type="HOGENOM" id="CLU_106811_0_0_1"/>
<dbReference type="OrthoDB" id="510958at2759"/>